<accession>A0A5J4QU59</accession>
<dbReference type="PANTHER" id="PTHR33307:SF6">
    <property type="entry name" value="ALPHA-RHAMNOSIDASE (EUROFUNG)-RELATED"/>
    <property type="match status" value="1"/>
</dbReference>
<organism evidence="2">
    <name type="scientific">termite gut metagenome</name>
    <dbReference type="NCBI Taxonomy" id="433724"/>
    <lineage>
        <taxon>unclassified sequences</taxon>
        <taxon>metagenomes</taxon>
        <taxon>organismal metagenomes</taxon>
    </lineage>
</organism>
<dbReference type="Pfam" id="PF08531">
    <property type="entry name" value="Bac_rhamnosid_N"/>
    <property type="match status" value="1"/>
</dbReference>
<feature type="domain" description="Bacterial alpha-L-rhamnosidase N-terminal" evidence="1">
    <location>
        <begin position="10"/>
        <end position="76"/>
    </location>
</feature>
<dbReference type="AlphaFoldDB" id="A0A5J4QU59"/>
<feature type="non-terminal residue" evidence="2">
    <location>
        <position position="1"/>
    </location>
</feature>
<protein>
    <recommendedName>
        <fullName evidence="1">Bacterial alpha-L-rhamnosidase N-terminal domain-containing protein</fullName>
    </recommendedName>
</protein>
<gene>
    <name evidence="2" type="ORF">EZS27_025363</name>
</gene>
<dbReference type="InterPro" id="IPR013737">
    <property type="entry name" value="Bac_rhamnosid_N"/>
</dbReference>
<sequence length="78" mass="8842">RKALTLDNEASTAFVHIASIGYHELYINGKKADERVLAPAISRIDKRSLYVTYDIASLLKKGNNMIAFWYAPGWSRKL</sequence>
<dbReference type="InterPro" id="IPR016007">
    <property type="entry name" value="Alpha_rhamnosid"/>
</dbReference>
<name>A0A5J4QU59_9ZZZZ</name>
<proteinExistence type="predicted"/>
<evidence type="ECO:0000313" key="2">
    <source>
        <dbReference type="EMBL" id="KAA6325417.1"/>
    </source>
</evidence>
<evidence type="ECO:0000259" key="1">
    <source>
        <dbReference type="Pfam" id="PF08531"/>
    </source>
</evidence>
<dbReference type="Gene3D" id="2.60.120.260">
    <property type="entry name" value="Galactose-binding domain-like"/>
    <property type="match status" value="1"/>
</dbReference>
<dbReference type="PANTHER" id="PTHR33307">
    <property type="entry name" value="ALPHA-RHAMNOSIDASE (EUROFUNG)"/>
    <property type="match status" value="1"/>
</dbReference>
<reference evidence="2" key="1">
    <citation type="submission" date="2019-03" db="EMBL/GenBank/DDBJ databases">
        <title>Single cell metagenomics reveals metabolic interactions within the superorganism composed of flagellate Streblomastix strix and complex community of Bacteroidetes bacteria on its surface.</title>
        <authorList>
            <person name="Treitli S.C."/>
            <person name="Kolisko M."/>
            <person name="Husnik F."/>
            <person name="Keeling P."/>
            <person name="Hampl V."/>
        </authorList>
    </citation>
    <scope>NUCLEOTIDE SEQUENCE</scope>
    <source>
        <strain evidence="2">STM</strain>
    </source>
</reference>
<dbReference type="EMBL" id="SNRY01002366">
    <property type="protein sequence ID" value="KAA6325417.1"/>
    <property type="molecule type" value="Genomic_DNA"/>
</dbReference>
<comment type="caution">
    <text evidence="2">The sequence shown here is derived from an EMBL/GenBank/DDBJ whole genome shotgun (WGS) entry which is preliminary data.</text>
</comment>